<dbReference type="InterPro" id="IPR004360">
    <property type="entry name" value="Glyas_Fos-R_dOase_dom"/>
</dbReference>
<evidence type="ECO:0000313" key="3">
    <source>
        <dbReference type="Proteomes" id="UP001597227"/>
    </source>
</evidence>
<organism evidence="2 3">
    <name type="scientific">Fredinandcohnia salidurans</name>
    <dbReference type="NCBI Taxonomy" id="2595041"/>
    <lineage>
        <taxon>Bacteria</taxon>
        <taxon>Bacillati</taxon>
        <taxon>Bacillota</taxon>
        <taxon>Bacilli</taxon>
        <taxon>Bacillales</taxon>
        <taxon>Bacillaceae</taxon>
        <taxon>Fredinandcohnia</taxon>
    </lineage>
</organism>
<comment type="caution">
    <text evidence="2">The sequence shown here is derived from an EMBL/GenBank/DDBJ whole genome shotgun (WGS) entry which is preliminary data.</text>
</comment>
<accession>A0ABW4MN57</accession>
<evidence type="ECO:0000259" key="1">
    <source>
        <dbReference type="PROSITE" id="PS51819"/>
    </source>
</evidence>
<dbReference type="EMBL" id="JBHUEK010000011">
    <property type="protein sequence ID" value="MFD1778916.1"/>
    <property type="molecule type" value="Genomic_DNA"/>
</dbReference>
<protein>
    <submittedName>
        <fullName evidence="2">VOC family protein</fullName>
    </submittedName>
</protein>
<dbReference type="RefSeq" id="WP_388037522.1">
    <property type="nucleotide sequence ID" value="NZ_JBHUEK010000011.1"/>
</dbReference>
<dbReference type="Gene3D" id="3.10.180.10">
    <property type="entry name" value="2,3-Dihydroxybiphenyl 1,2-Dioxygenase, domain 1"/>
    <property type="match status" value="1"/>
</dbReference>
<dbReference type="SUPFAM" id="SSF54593">
    <property type="entry name" value="Glyoxalase/Bleomycin resistance protein/Dihydroxybiphenyl dioxygenase"/>
    <property type="match status" value="1"/>
</dbReference>
<reference evidence="3" key="1">
    <citation type="journal article" date="2019" name="Int. J. Syst. Evol. Microbiol.">
        <title>The Global Catalogue of Microorganisms (GCM) 10K type strain sequencing project: providing services to taxonomists for standard genome sequencing and annotation.</title>
        <authorList>
            <consortium name="The Broad Institute Genomics Platform"/>
            <consortium name="The Broad Institute Genome Sequencing Center for Infectious Disease"/>
            <person name="Wu L."/>
            <person name="Ma J."/>
        </authorList>
    </citation>
    <scope>NUCLEOTIDE SEQUENCE [LARGE SCALE GENOMIC DNA]</scope>
    <source>
        <strain evidence="3">CCUG 15531</strain>
    </source>
</reference>
<dbReference type="Proteomes" id="UP001597227">
    <property type="component" value="Unassembled WGS sequence"/>
</dbReference>
<dbReference type="Pfam" id="PF00903">
    <property type="entry name" value="Glyoxalase"/>
    <property type="match status" value="1"/>
</dbReference>
<sequence length="121" mass="14148">MKLHHVGVHVSHLKNSIEFFKREFGFETESHFIFMEEEIVFLTLGDFRLELVSSNEENQLNTHICFEVNNLTDVMARCKALRKMEGPYELDNGWQTVFYEGPNREIVELLQVSSANGKLIR</sequence>
<dbReference type="PROSITE" id="PS51819">
    <property type="entry name" value="VOC"/>
    <property type="match status" value="1"/>
</dbReference>
<gene>
    <name evidence="2" type="ORF">ACFSFW_09575</name>
</gene>
<dbReference type="InterPro" id="IPR029068">
    <property type="entry name" value="Glyas_Bleomycin-R_OHBP_Dase"/>
</dbReference>
<name>A0ABW4MN57_9BACI</name>
<proteinExistence type="predicted"/>
<dbReference type="InterPro" id="IPR037523">
    <property type="entry name" value="VOC_core"/>
</dbReference>
<keyword evidence="3" id="KW-1185">Reference proteome</keyword>
<evidence type="ECO:0000313" key="2">
    <source>
        <dbReference type="EMBL" id="MFD1778916.1"/>
    </source>
</evidence>
<feature type="domain" description="VOC" evidence="1">
    <location>
        <begin position="2"/>
        <end position="112"/>
    </location>
</feature>